<accession>A0ABR8KPG6</accession>
<comment type="caution">
    <text evidence="2">The sequence shown here is derived from an EMBL/GenBank/DDBJ whole genome shotgun (WGS) entry which is preliminary data.</text>
</comment>
<gene>
    <name evidence="2" type="ORF">IB285_03085</name>
</gene>
<name>A0ABR8KPG6_9SPHN</name>
<evidence type="ECO:0000313" key="2">
    <source>
        <dbReference type="EMBL" id="MBD2841237.1"/>
    </source>
</evidence>
<reference evidence="2 3" key="1">
    <citation type="submission" date="2020-09" db="EMBL/GenBank/DDBJ databases">
        <authorList>
            <person name="Yoon J.-W."/>
        </authorList>
    </citation>
    <scope>NUCLEOTIDE SEQUENCE [LARGE SCALE GENOMIC DNA]</scope>
    <source>
        <strain evidence="2 3">KMU-140</strain>
    </source>
</reference>
<keyword evidence="1" id="KW-0732">Signal</keyword>
<dbReference type="RefSeq" id="WP_190786796.1">
    <property type="nucleotide sequence ID" value="NZ_JACXLC010000001.1"/>
</dbReference>
<evidence type="ECO:0000256" key="1">
    <source>
        <dbReference type="SAM" id="SignalP"/>
    </source>
</evidence>
<dbReference type="Pfam" id="PF12276">
    <property type="entry name" value="DUF3617"/>
    <property type="match status" value="1"/>
</dbReference>
<feature type="signal peptide" evidence="1">
    <location>
        <begin position="1"/>
        <end position="18"/>
    </location>
</feature>
<dbReference type="InterPro" id="IPR022061">
    <property type="entry name" value="DUF3617"/>
</dbReference>
<dbReference type="EMBL" id="JACXLC010000001">
    <property type="protein sequence ID" value="MBD2841237.1"/>
    <property type="molecule type" value="Genomic_DNA"/>
</dbReference>
<organism evidence="2 3">
    <name type="scientific">Erythrobacter rubeus</name>
    <dbReference type="NCBI Taxonomy" id="2760803"/>
    <lineage>
        <taxon>Bacteria</taxon>
        <taxon>Pseudomonadati</taxon>
        <taxon>Pseudomonadota</taxon>
        <taxon>Alphaproteobacteria</taxon>
        <taxon>Sphingomonadales</taxon>
        <taxon>Erythrobacteraceae</taxon>
        <taxon>Erythrobacter/Porphyrobacter group</taxon>
        <taxon>Erythrobacter</taxon>
    </lineage>
</organism>
<keyword evidence="3" id="KW-1185">Reference proteome</keyword>
<evidence type="ECO:0000313" key="3">
    <source>
        <dbReference type="Proteomes" id="UP000635384"/>
    </source>
</evidence>
<proteinExistence type="predicted"/>
<dbReference type="Proteomes" id="UP000635384">
    <property type="component" value="Unassembled WGS sequence"/>
</dbReference>
<dbReference type="PROSITE" id="PS51257">
    <property type="entry name" value="PROKAR_LIPOPROTEIN"/>
    <property type="match status" value="1"/>
</dbReference>
<protein>
    <submittedName>
        <fullName evidence="2">DUF3617 domain-containing protein</fullName>
    </submittedName>
</protein>
<feature type="chain" id="PRO_5046855715" evidence="1">
    <location>
        <begin position="19"/>
        <end position="181"/>
    </location>
</feature>
<sequence>MKYFAAPAIAAFALTACGSPGGDADTDGDGTVTASEARALAEAAGDTIRPEPGKYRASMTFVSADIPGAPPQMQDMMASSMSNTFEFCLTPEMAEQGFGEALQEGQDDSCTISKLNIDDTDVDMAMTCSAEGQGEMQIAMTGTVSPTRSEMNVMSEGNMDELGNAKMEMKLVQERIGECDA</sequence>